<keyword evidence="8" id="KW-1185">Reference proteome</keyword>
<keyword evidence="2" id="KW-0285">Flavoprotein</keyword>
<dbReference type="OrthoDB" id="72788at2759"/>
<evidence type="ECO:0000256" key="4">
    <source>
        <dbReference type="ARBA" id="ARBA00022857"/>
    </source>
</evidence>
<organism evidence="7 8">
    <name type="scientific">Sclerotinia borealis (strain F-4128)</name>
    <dbReference type="NCBI Taxonomy" id="1432307"/>
    <lineage>
        <taxon>Eukaryota</taxon>
        <taxon>Fungi</taxon>
        <taxon>Dikarya</taxon>
        <taxon>Ascomycota</taxon>
        <taxon>Pezizomycotina</taxon>
        <taxon>Leotiomycetes</taxon>
        <taxon>Helotiales</taxon>
        <taxon>Sclerotiniaceae</taxon>
        <taxon>Sclerotinia</taxon>
    </lineage>
</organism>
<dbReference type="EMBL" id="AYSA01000205">
    <property type="protein sequence ID" value="ESZ95160.1"/>
    <property type="molecule type" value="Genomic_DNA"/>
</dbReference>
<reference evidence="7 8" key="1">
    <citation type="journal article" date="2014" name="Genome Announc.">
        <title>Draft genome sequence of Sclerotinia borealis, a psychrophilic plant pathogenic fungus.</title>
        <authorList>
            <person name="Mardanov A.V."/>
            <person name="Beletsky A.V."/>
            <person name="Kadnikov V.V."/>
            <person name="Ignatov A.N."/>
            <person name="Ravin N.V."/>
        </authorList>
    </citation>
    <scope>NUCLEOTIDE SEQUENCE [LARGE SCALE GENOMIC DNA]</scope>
    <source>
        <strain evidence="8">F-4157</strain>
    </source>
</reference>
<dbReference type="SUPFAM" id="SSF51395">
    <property type="entry name" value="FMN-linked oxidoreductases"/>
    <property type="match status" value="1"/>
</dbReference>
<dbReference type="InterPro" id="IPR001155">
    <property type="entry name" value="OxRdtase_FMN_N"/>
</dbReference>
<evidence type="ECO:0000256" key="2">
    <source>
        <dbReference type="ARBA" id="ARBA00022630"/>
    </source>
</evidence>
<evidence type="ECO:0000313" key="7">
    <source>
        <dbReference type="EMBL" id="ESZ95160.1"/>
    </source>
</evidence>
<dbReference type="InterPro" id="IPR044152">
    <property type="entry name" value="YqjM-like"/>
</dbReference>
<evidence type="ECO:0000259" key="6">
    <source>
        <dbReference type="Pfam" id="PF00724"/>
    </source>
</evidence>
<dbReference type="PANTHER" id="PTHR43303:SF4">
    <property type="entry name" value="NADPH DEHYDROGENASE C23G7.10C-RELATED"/>
    <property type="match status" value="1"/>
</dbReference>
<dbReference type="GO" id="GO:0050661">
    <property type="term" value="F:NADP binding"/>
    <property type="evidence" value="ECO:0007669"/>
    <property type="project" value="InterPro"/>
</dbReference>
<dbReference type="GO" id="GO:0010181">
    <property type="term" value="F:FMN binding"/>
    <property type="evidence" value="ECO:0007669"/>
    <property type="project" value="InterPro"/>
</dbReference>
<dbReference type="GO" id="GO:0003959">
    <property type="term" value="F:NADPH dehydrogenase activity"/>
    <property type="evidence" value="ECO:0007669"/>
    <property type="project" value="InterPro"/>
</dbReference>
<evidence type="ECO:0000256" key="3">
    <source>
        <dbReference type="ARBA" id="ARBA00022643"/>
    </source>
</evidence>
<dbReference type="STRING" id="1432307.W9CKW1"/>
<dbReference type="InterPro" id="IPR013785">
    <property type="entry name" value="Aldolase_TIM"/>
</dbReference>
<keyword evidence="3" id="KW-0288">FMN</keyword>
<name>W9CKW1_SCLBF</name>
<dbReference type="HOGENOM" id="CLU_1225412_0_0_1"/>
<evidence type="ECO:0000256" key="1">
    <source>
        <dbReference type="ARBA" id="ARBA00001917"/>
    </source>
</evidence>
<protein>
    <submittedName>
        <fullName evidence="7">NADPH dehydrogenase</fullName>
    </submittedName>
</protein>
<dbReference type="Proteomes" id="UP000019487">
    <property type="component" value="Unassembled WGS sequence"/>
</dbReference>
<feature type="domain" description="NADH:flavin oxidoreductase/NADH oxidase N-terminal" evidence="6">
    <location>
        <begin position="88"/>
        <end position="223"/>
    </location>
</feature>
<dbReference type="Gene3D" id="3.20.20.70">
    <property type="entry name" value="Aldolase class I"/>
    <property type="match status" value="1"/>
</dbReference>
<proteinExistence type="predicted"/>
<evidence type="ECO:0000313" key="8">
    <source>
        <dbReference type="Proteomes" id="UP000019487"/>
    </source>
</evidence>
<accession>W9CKW1</accession>
<dbReference type="PANTHER" id="PTHR43303">
    <property type="entry name" value="NADPH DEHYDROGENASE C23G7.10C-RELATED"/>
    <property type="match status" value="1"/>
</dbReference>
<evidence type="ECO:0000256" key="5">
    <source>
        <dbReference type="ARBA" id="ARBA00023002"/>
    </source>
</evidence>
<keyword evidence="4" id="KW-0521">NADP</keyword>
<comment type="caution">
    <text evidence="7">The sequence shown here is derived from an EMBL/GenBank/DDBJ whole genome shotgun (WGS) entry which is preliminary data.</text>
</comment>
<sequence>MRIAAQIAEYAAAAAAAPRRIMVYQSGHVPAYQDYILFGSVSYFTPEQKPPAGHRHCIRGRRAKSPKAFRTIANQRTGAPEPHYCQRIGIQLSHAGRKASTVAPWLSMSRGPAALIRNVNGFENEGFTPAHGWPDNVVAPSPLAYEDKNIIPREMTRDEIKPLVDAWGEATKRAVQAGFDAIEIHGAHGYLIHEFLSPASNKRTDDYGGSFENRTRFALELVDITR</sequence>
<keyword evidence="5" id="KW-0560">Oxidoreductase</keyword>
<dbReference type="AlphaFoldDB" id="W9CKW1"/>
<gene>
    <name evidence="7" type="ORF">SBOR_4460</name>
</gene>
<dbReference type="Pfam" id="PF00724">
    <property type="entry name" value="Oxidored_FMN"/>
    <property type="match status" value="1"/>
</dbReference>
<comment type="cofactor">
    <cofactor evidence="1">
        <name>FMN</name>
        <dbReference type="ChEBI" id="CHEBI:58210"/>
    </cofactor>
</comment>